<dbReference type="InterPro" id="IPR001279">
    <property type="entry name" value="Metallo-B-lactamas"/>
</dbReference>
<keyword evidence="4" id="KW-0862">Zinc</keyword>
<evidence type="ECO:0000259" key="6">
    <source>
        <dbReference type="SMART" id="SM00849"/>
    </source>
</evidence>
<sequence length="406" mass="44443">MAETAARSVPPPDLDIPPSPHTVDVSIIDTTATIRGISAHLFLSPPIKGYDWMAAPVFSFLVRHPGLNRSIIFDLGIRKDWQNLSPQVLSQIQSQGWKLNVEKDVREILDDAGVDANHIEAIIWSHHHFDHVGDPSTFPPSTSLIVGPGFKSMMPGYPANPDSTILESSLANRQLIELDFESGESGSKTFEPLTIGRFRALDYFGDGSFYLVDSPGHTIGHISALARVTASPASFILLTGDAIHHPGEIRPSKHLPLPENIIPDPFAPDPHPLESHYGCPAAVFDSLFAGRGRPACGPVYEPARAGNSVESFHDDVDEVLRTTGKLQEVDAHDNVFVAAAHDEALLDHVVFFPEGTMNAFAAKRWVKRVRWRFLRDFGGAVDKVDHELGRRRWGPGGEGGMSSMKV</sequence>
<dbReference type="Proteomes" id="UP001302745">
    <property type="component" value="Unassembled WGS sequence"/>
</dbReference>
<reference evidence="7" key="2">
    <citation type="submission" date="2023-05" db="EMBL/GenBank/DDBJ databases">
        <authorList>
            <consortium name="Lawrence Berkeley National Laboratory"/>
            <person name="Steindorff A."/>
            <person name="Hensen N."/>
            <person name="Bonometti L."/>
            <person name="Westerberg I."/>
            <person name="Brannstrom I.O."/>
            <person name="Guillou S."/>
            <person name="Cros-Aarteil S."/>
            <person name="Calhoun S."/>
            <person name="Haridas S."/>
            <person name="Kuo A."/>
            <person name="Mondo S."/>
            <person name="Pangilinan J."/>
            <person name="Riley R."/>
            <person name="Labutti K."/>
            <person name="Andreopoulos B."/>
            <person name="Lipzen A."/>
            <person name="Chen C."/>
            <person name="Yanf M."/>
            <person name="Daum C."/>
            <person name="Ng V."/>
            <person name="Clum A."/>
            <person name="Ohm R."/>
            <person name="Martin F."/>
            <person name="Silar P."/>
            <person name="Natvig D."/>
            <person name="Lalanne C."/>
            <person name="Gautier V."/>
            <person name="Ament-Velasquez S.L."/>
            <person name="Kruys A."/>
            <person name="Hutchinson M.I."/>
            <person name="Powell A.J."/>
            <person name="Barry K."/>
            <person name="Miller A.N."/>
            <person name="Grigoriev I.V."/>
            <person name="Debuchy R."/>
            <person name="Gladieux P."/>
            <person name="Thoren M.H."/>
            <person name="Johannesson H."/>
        </authorList>
    </citation>
    <scope>NUCLEOTIDE SEQUENCE</scope>
    <source>
        <strain evidence="7">CBS 538.74</strain>
    </source>
</reference>
<evidence type="ECO:0000256" key="5">
    <source>
        <dbReference type="SAM" id="MobiDB-lite"/>
    </source>
</evidence>
<gene>
    <name evidence="7" type="ORF">C8A00DRAFT_36962</name>
</gene>
<evidence type="ECO:0000256" key="3">
    <source>
        <dbReference type="ARBA" id="ARBA00022801"/>
    </source>
</evidence>
<dbReference type="EMBL" id="MU857072">
    <property type="protein sequence ID" value="KAK4150427.1"/>
    <property type="molecule type" value="Genomic_DNA"/>
</dbReference>
<dbReference type="AlphaFoldDB" id="A0AAN6ZTK5"/>
<dbReference type="InterPro" id="IPR051013">
    <property type="entry name" value="MBL_superfamily_lactonases"/>
</dbReference>
<feature type="domain" description="Metallo-beta-lactamase" evidence="6">
    <location>
        <begin position="56"/>
        <end position="291"/>
    </location>
</feature>
<feature type="region of interest" description="Disordered" evidence="5">
    <location>
        <begin position="1"/>
        <end position="20"/>
    </location>
</feature>
<comment type="similarity">
    <text evidence="1">Belongs to the metallo-beta-lactamase superfamily.</text>
</comment>
<keyword evidence="2" id="KW-0479">Metal-binding</keyword>
<evidence type="ECO:0000313" key="8">
    <source>
        <dbReference type="Proteomes" id="UP001302745"/>
    </source>
</evidence>
<keyword evidence="8" id="KW-1185">Reference proteome</keyword>
<organism evidence="7 8">
    <name type="scientific">Chaetomidium leptoderma</name>
    <dbReference type="NCBI Taxonomy" id="669021"/>
    <lineage>
        <taxon>Eukaryota</taxon>
        <taxon>Fungi</taxon>
        <taxon>Dikarya</taxon>
        <taxon>Ascomycota</taxon>
        <taxon>Pezizomycotina</taxon>
        <taxon>Sordariomycetes</taxon>
        <taxon>Sordariomycetidae</taxon>
        <taxon>Sordariales</taxon>
        <taxon>Chaetomiaceae</taxon>
        <taxon>Chaetomidium</taxon>
    </lineage>
</organism>
<dbReference type="CDD" id="cd07730">
    <property type="entry name" value="metallo-hydrolase-like_MBL-fold"/>
    <property type="match status" value="1"/>
</dbReference>
<accession>A0AAN6ZTK5</accession>
<proteinExistence type="inferred from homology"/>
<evidence type="ECO:0000313" key="7">
    <source>
        <dbReference type="EMBL" id="KAK4150427.1"/>
    </source>
</evidence>
<keyword evidence="3" id="KW-0378">Hydrolase</keyword>
<name>A0AAN6ZTK5_9PEZI</name>
<dbReference type="PANTHER" id="PTHR42978:SF5">
    <property type="entry name" value="METALLO-BETA-LACTAMASE DOMAIN-CONTAINING PROTEIN"/>
    <property type="match status" value="1"/>
</dbReference>
<feature type="compositionally biased region" description="Pro residues" evidence="5">
    <location>
        <begin position="9"/>
        <end position="20"/>
    </location>
</feature>
<reference evidence="7" key="1">
    <citation type="journal article" date="2023" name="Mol. Phylogenet. Evol.">
        <title>Genome-scale phylogeny and comparative genomics of the fungal order Sordariales.</title>
        <authorList>
            <person name="Hensen N."/>
            <person name="Bonometti L."/>
            <person name="Westerberg I."/>
            <person name="Brannstrom I.O."/>
            <person name="Guillou S."/>
            <person name="Cros-Aarteil S."/>
            <person name="Calhoun S."/>
            <person name="Haridas S."/>
            <person name="Kuo A."/>
            <person name="Mondo S."/>
            <person name="Pangilinan J."/>
            <person name="Riley R."/>
            <person name="LaButti K."/>
            <person name="Andreopoulos B."/>
            <person name="Lipzen A."/>
            <person name="Chen C."/>
            <person name="Yan M."/>
            <person name="Daum C."/>
            <person name="Ng V."/>
            <person name="Clum A."/>
            <person name="Steindorff A."/>
            <person name="Ohm R.A."/>
            <person name="Martin F."/>
            <person name="Silar P."/>
            <person name="Natvig D.O."/>
            <person name="Lalanne C."/>
            <person name="Gautier V."/>
            <person name="Ament-Velasquez S.L."/>
            <person name="Kruys A."/>
            <person name="Hutchinson M.I."/>
            <person name="Powell A.J."/>
            <person name="Barry K."/>
            <person name="Miller A.N."/>
            <person name="Grigoriev I.V."/>
            <person name="Debuchy R."/>
            <person name="Gladieux P."/>
            <person name="Hiltunen Thoren M."/>
            <person name="Johannesson H."/>
        </authorList>
    </citation>
    <scope>NUCLEOTIDE SEQUENCE</scope>
    <source>
        <strain evidence="7">CBS 538.74</strain>
    </source>
</reference>
<evidence type="ECO:0000256" key="1">
    <source>
        <dbReference type="ARBA" id="ARBA00007749"/>
    </source>
</evidence>
<dbReference type="GO" id="GO:0046872">
    <property type="term" value="F:metal ion binding"/>
    <property type="evidence" value="ECO:0007669"/>
    <property type="project" value="UniProtKB-KW"/>
</dbReference>
<dbReference type="Pfam" id="PF00753">
    <property type="entry name" value="Lactamase_B"/>
    <property type="match status" value="1"/>
</dbReference>
<dbReference type="Gene3D" id="3.60.15.10">
    <property type="entry name" value="Ribonuclease Z/Hydroxyacylglutathione hydrolase-like"/>
    <property type="match status" value="1"/>
</dbReference>
<dbReference type="InterPro" id="IPR036866">
    <property type="entry name" value="RibonucZ/Hydroxyglut_hydro"/>
</dbReference>
<protein>
    <submittedName>
        <fullName evidence="7">Beta-lactamase-like protein</fullName>
    </submittedName>
</protein>
<evidence type="ECO:0000256" key="4">
    <source>
        <dbReference type="ARBA" id="ARBA00022833"/>
    </source>
</evidence>
<dbReference type="PANTHER" id="PTHR42978">
    <property type="entry name" value="QUORUM-QUENCHING LACTONASE YTNP-RELATED-RELATED"/>
    <property type="match status" value="1"/>
</dbReference>
<comment type="caution">
    <text evidence="7">The sequence shown here is derived from an EMBL/GenBank/DDBJ whole genome shotgun (WGS) entry which is preliminary data.</text>
</comment>
<evidence type="ECO:0000256" key="2">
    <source>
        <dbReference type="ARBA" id="ARBA00022723"/>
    </source>
</evidence>
<dbReference type="SMART" id="SM00849">
    <property type="entry name" value="Lactamase_B"/>
    <property type="match status" value="1"/>
</dbReference>
<dbReference type="GO" id="GO:0016787">
    <property type="term" value="F:hydrolase activity"/>
    <property type="evidence" value="ECO:0007669"/>
    <property type="project" value="UniProtKB-KW"/>
</dbReference>
<dbReference type="SUPFAM" id="SSF56281">
    <property type="entry name" value="Metallo-hydrolase/oxidoreductase"/>
    <property type="match status" value="1"/>
</dbReference>